<feature type="compositionally biased region" description="Basic and acidic residues" evidence="1">
    <location>
        <begin position="1"/>
        <end position="16"/>
    </location>
</feature>
<protein>
    <submittedName>
        <fullName evidence="2">Uncharacterized protein</fullName>
    </submittedName>
</protein>
<dbReference type="Proteomes" id="UP001482620">
    <property type="component" value="Unassembled WGS sequence"/>
</dbReference>
<sequence length="66" mass="7751">MQEEAPKRRQDTELKQADMGGCGRRRKSVLLHREQKEKFPTTRLHMADHREEEESCLSGRRSLSAK</sequence>
<reference evidence="2 3" key="1">
    <citation type="submission" date="2021-06" db="EMBL/GenBank/DDBJ databases">
        <authorList>
            <person name="Palmer J.M."/>
        </authorList>
    </citation>
    <scope>NUCLEOTIDE SEQUENCE [LARGE SCALE GENOMIC DNA]</scope>
    <source>
        <strain evidence="3">if_2019</strain>
        <tissue evidence="2">Muscle</tissue>
    </source>
</reference>
<evidence type="ECO:0000313" key="3">
    <source>
        <dbReference type="Proteomes" id="UP001482620"/>
    </source>
</evidence>
<organism evidence="2 3">
    <name type="scientific">Ilyodon furcidens</name>
    <name type="common">goldbreast splitfin</name>
    <dbReference type="NCBI Taxonomy" id="33524"/>
    <lineage>
        <taxon>Eukaryota</taxon>
        <taxon>Metazoa</taxon>
        <taxon>Chordata</taxon>
        <taxon>Craniata</taxon>
        <taxon>Vertebrata</taxon>
        <taxon>Euteleostomi</taxon>
        <taxon>Actinopterygii</taxon>
        <taxon>Neopterygii</taxon>
        <taxon>Teleostei</taxon>
        <taxon>Neoteleostei</taxon>
        <taxon>Acanthomorphata</taxon>
        <taxon>Ovalentaria</taxon>
        <taxon>Atherinomorphae</taxon>
        <taxon>Cyprinodontiformes</taxon>
        <taxon>Goodeidae</taxon>
        <taxon>Ilyodon</taxon>
    </lineage>
</organism>
<name>A0ABV0UMY8_9TELE</name>
<feature type="region of interest" description="Disordered" evidence="1">
    <location>
        <begin position="1"/>
        <end position="66"/>
    </location>
</feature>
<feature type="compositionally biased region" description="Basic and acidic residues" evidence="1">
    <location>
        <begin position="31"/>
        <end position="52"/>
    </location>
</feature>
<evidence type="ECO:0000256" key="1">
    <source>
        <dbReference type="SAM" id="MobiDB-lite"/>
    </source>
</evidence>
<accession>A0ABV0UMY8</accession>
<gene>
    <name evidence="2" type="ORF">ILYODFUR_038427</name>
</gene>
<keyword evidence="3" id="KW-1185">Reference proteome</keyword>
<proteinExistence type="predicted"/>
<dbReference type="EMBL" id="JAHRIQ010079012">
    <property type="protein sequence ID" value="MEQ2246436.1"/>
    <property type="molecule type" value="Genomic_DNA"/>
</dbReference>
<comment type="caution">
    <text evidence="2">The sequence shown here is derived from an EMBL/GenBank/DDBJ whole genome shotgun (WGS) entry which is preliminary data.</text>
</comment>
<evidence type="ECO:0000313" key="2">
    <source>
        <dbReference type="EMBL" id="MEQ2246436.1"/>
    </source>
</evidence>